<accession>A0A1H3Y1I1</accession>
<dbReference type="RefSeq" id="WP_092562484.1">
    <property type="nucleotide sequence ID" value="NZ_FNQV01000004.1"/>
</dbReference>
<dbReference type="SUPFAM" id="SSF51679">
    <property type="entry name" value="Bacterial luciferase-like"/>
    <property type="match status" value="1"/>
</dbReference>
<dbReference type="PANTHER" id="PTHR30137">
    <property type="entry name" value="LUCIFERASE-LIKE MONOOXYGENASE"/>
    <property type="match status" value="1"/>
</dbReference>
<dbReference type="CDD" id="cd00347">
    <property type="entry name" value="Flavin_utilizing_monoxygenases"/>
    <property type="match status" value="1"/>
</dbReference>
<proteinExistence type="predicted"/>
<organism evidence="3 4">
    <name type="scientific">Bowdeniella nasicola</name>
    <dbReference type="NCBI Taxonomy" id="208480"/>
    <lineage>
        <taxon>Bacteria</taxon>
        <taxon>Bacillati</taxon>
        <taxon>Actinomycetota</taxon>
        <taxon>Actinomycetes</taxon>
        <taxon>Actinomycetales</taxon>
        <taxon>Actinomycetaceae</taxon>
        <taxon>Bowdeniella</taxon>
    </lineage>
</organism>
<evidence type="ECO:0000313" key="4">
    <source>
        <dbReference type="Proteomes" id="UP000199288"/>
    </source>
</evidence>
<evidence type="ECO:0000259" key="2">
    <source>
        <dbReference type="Pfam" id="PF00296"/>
    </source>
</evidence>
<dbReference type="OrthoDB" id="9780518at2"/>
<reference evidence="4" key="1">
    <citation type="submission" date="2016-10" db="EMBL/GenBank/DDBJ databases">
        <authorList>
            <person name="Varghese N."/>
            <person name="Submissions S."/>
        </authorList>
    </citation>
    <scope>NUCLEOTIDE SEQUENCE [LARGE SCALE GENOMIC DNA]</scope>
    <source>
        <strain evidence="4">KPR-1</strain>
    </source>
</reference>
<keyword evidence="4" id="KW-1185">Reference proteome</keyword>
<dbReference type="AlphaFoldDB" id="A0A1H3Y1I1"/>
<dbReference type="Gene3D" id="3.20.20.30">
    <property type="entry name" value="Luciferase-like domain"/>
    <property type="match status" value="1"/>
</dbReference>
<name>A0A1H3Y1I1_9ACTO</name>
<dbReference type="InterPro" id="IPR019949">
    <property type="entry name" value="CmoO-like"/>
</dbReference>
<dbReference type="Proteomes" id="UP000199288">
    <property type="component" value="Unassembled WGS sequence"/>
</dbReference>
<dbReference type="GO" id="GO:0005829">
    <property type="term" value="C:cytosol"/>
    <property type="evidence" value="ECO:0007669"/>
    <property type="project" value="TreeGrafter"/>
</dbReference>
<dbReference type="NCBIfam" id="TIGR03558">
    <property type="entry name" value="oxido_grp_1"/>
    <property type="match status" value="1"/>
</dbReference>
<evidence type="ECO:0000313" key="3">
    <source>
        <dbReference type="EMBL" id="SEA04714.1"/>
    </source>
</evidence>
<comment type="similarity">
    <text evidence="1">To bacterial alkanal monooxygenase alpha and beta chains.</text>
</comment>
<dbReference type="InterPro" id="IPR050766">
    <property type="entry name" value="Bact_Lucif_Oxidored"/>
</dbReference>
<dbReference type="InterPro" id="IPR011251">
    <property type="entry name" value="Luciferase-like_dom"/>
</dbReference>
<evidence type="ECO:0000256" key="1">
    <source>
        <dbReference type="ARBA" id="ARBA00007789"/>
    </source>
</evidence>
<dbReference type="InterPro" id="IPR036661">
    <property type="entry name" value="Luciferase-like_sf"/>
</dbReference>
<dbReference type="Pfam" id="PF00296">
    <property type="entry name" value="Bac_luciferase"/>
    <property type="match status" value="1"/>
</dbReference>
<dbReference type="EMBL" id="FNQV01000004">
    <property type="protein sequence ID" value="SEA04714.1"/>
    <property type="molecule type" value="Genomic_DNA"/>
</dbReference>
<protein>
    <submittedName>
        <fullName evidence="3">Luciferase family oxidoreductase, group 1</fullName>
    </submittedName>
</protein>
<sequence length="347" mass="37224">MTRVPLSILDLAPVSAGMTRAEALAASRQLAITADCGGYQRYWMAEHHSSETFLSSATSLLLGHLAEHTSRIRLGAGGVMLPNHAPLMVAEYYGTLATLYGDRFDLGLGRAPGTGPATARALRRGGAELRDFAADVSELAQYLGHARGDEDAAAAQARYVNPALDRVRAIPGDDTRVPLWMLGSSTGGAQVAAALGLPFSFASHFAPAQMRDAIEIYRRYFNADAPTAQVPAPYVMAGVNVLVAPSDEEAAFLYTSAIQLQAAIRTGRLGPIQPPVHDLNDVLDPRLTNLLTQSRSIAAVGSPATVVSYLEDFVADYDLDELITATYTFDPALRIRSYEMLDEAWQS</sequence>
<gene>
    <name evidence="3" type="ORF">SAMN02910418_00808</name>
</gene>
<feature type="domain" description="Luciferase-like" evidence="2">
    <location>
        <begin position="7"/>
        <end position="314"/>
    </location>
</feature>
<dbReference type="PANTHER" id="PTHR30137:SF6">
    <property type="entry name" value="LUCIFERASE-LIKE MONOOXYGENASE"/>
    <property type="match status" value="1"/>
</dbReference>
<dbReference type="GO" id="GO:0016705">
    <property type="term" value="F:oxidoreductase activity, acting on paired donors, with incorporation or reduction of molecular oxygen"/>
    <property type="evidence" value="ECO:0007669"/>
    <property type="project" value="InterPro"/>
</dbReference>